<protein>
    <submittedName>
        <fullName evidence="1">Uncharacterized protein</fullName>
    </submittedName>
</protein>
<dbReference type="OrthoDB" id="9893569at2"/>
<organism evidence="1 2">
    <name type="scientific">Peribacillus cavernae</name>
    <dbReference type="NCBI Taxonomy" id="1674310"/>
    <lineage>
        <taxon>Bacteria</taxon>
        <taxon>Bacillati</taxon>
        <taxon>Bacillota</taxon>
        <taxon>Bacilli</taxon>
        <taxon>Bacillales</taxon>
        <taxon>Bacillaceae</taxon>
        <taxon>Peribacillus</taxon>
    </lineage>
</organism>
<accession>A0A3S0U7M5</accession>
<keyword evidence="2" id="KW-1185">Reference proteome</keyword>
<dbReference type="EMBL" id="RYZZ01000001">
    <property type="protein sequence ID" value="RUQ32535.1"/>
    <property type="molecule type" value="Genomic_DNA"/>
</dbReference>
<dbReference type="RefSeq" id="WP_126862826.1">
    <property type="nucleotide sequence ID" value="NZ_JAUSTX010000002.1"/>
</dbReference>
<dbReference type="Proteomes" id="UP000267430">
    <property type="component" value="Unassembled WGS sequence"/>
</dbReference>
<evidence type="ECO:0000313" key="2">
    <source>
        <dbReference type="Proteomes" id="UP000267430"/>
    </source>
</evidence>
<reference evidence="1 2" key="1">
    <citation type="submission" date="2018-12" db="EMBL/GenBank/DDBJ databases">
        <title>Bacillus chawlae sp. nov., Bacillus glennii sp. nov., and Bacillus saganii sp. nov. Isolated from the Vehicle Assembly Building at Kennedy Space Center where the Viking Spacecraft were Assembled.</title>
        <authorList>
            <person name="Seuylemezian A."/>
            <person name="Vaishampayan P."/>
        </authorList>
    </citation>
    <scope>NUCLEOTIDE SEQUENCE [LARGE SCALE GENOMIC DNA]</scope>
    <source>
        <strain evidence="1 2">L5</strain>
    </source>
</reference>
<dbReference type="AlphaFoldDB" id="A0A3S0U7M5"/>
<proteinExistence type="predicted"/>
<name>A0A3S0U7M5_9BACI</name>
<gene>
    <name evidence="1" type="ORF">ELQ35_00070</name>
</gene>
<comment type="caution">
    <text evidence="1">The sequence shown here is derived from an EMBL/GenBank/DDBJ whole genome shotgun (WGS) entry which is preliminary data.</text>
</comment>
<evidence type="ECO:0000313" key="1">
    <source>
        <dbReference type="EMBL" id="RUQ32535.1"/>
    </source>
</evidence>
<sequence>MVLVHKKRNRYTVVVNGASGQLEPVVIIASNMQEMFNKLIKVHGHLLIDEEGNEVGTVQFRSNVLG</sequence>